<feature type="transmembrane region" description="Helical" evidence="1">
    <location>
        <begin position="28"/>
        <end position="49"/>
    </location>
</feature>
<dbReference type="AlphaFoldDB" id="A0A382T688"/>
<keyword evidence="1" id="KW-0472">Membrane</keyword>
<evidence type="ECO:0000313" key="2">
    <source>
        <dbReference type="EMBL" id="SVD17670.1"/>
    </source>
</evidence>
<proteinExistence type="predicted"/>
<organism evidence="2">
    <name type="scientific">marine metagenome</name>
    <dbReference type="NCBI Taxonomy" id="408172"/>
    <lineage>
        <taxon>unclassified sequences</taxon>
        <taxon>metagenomes</taxon>
        <taxon>ecological metagenomes</taxon>
    </lineage>
</organism>
<keyword evidence="1" id="KW-0812">Transmembrane</keyword>
<sequence>MFLVIPDLIRIQPNVSVEKMLCRNFPGFMAFPALFLYYNTFIIVLLQALQLDTQVKSTIQPET</sequence>
<name>A0A382T688_9ZZZZ</name>
<dbReference type="EMBL" id="UINC01134248">
    <property type="protein sequence ID" value="SVD17670.1"/>
    <property type="molecule type" value="Genomic_DNA"/>
</dbReference>
<protein>
    <submittedName>
        <fullName evidence="2">Uncharacterized protein</fullName>
    </submittedName>
</protein>
<evidence type="ECO:0000256" key="1">
    <source>
        <dbReference type="SAM" id="Phobius"/>
    </source>
</evidence>
<accession>A0A382T688</accession>
<keyword evidence="1" id="KW-1133">Transmembrane helix</keyword>
<reference evidence="2" key="1">
    <citation type="submission" date="2018-05" db="EMBL/GenBank/DDBJ databases">
        <authorList>
            <person name="Lanie J.A."/>
            <person name="Ng W.-L."/>
            <person name="Kazmierczak K.M."/>
            <person name="Andrzejewski T.M."/>
            <person name="Davidsen T.M."/>
            <person name="Wayne K.J."/>
            <person name="Tettelin H."/>
            <person name="Glass J.I."/>
            <person name="Rusch D."/>
            <person name="Podicherti R."/>
            <person name="Tsui H.-C.T."/>
            <person name="Winkler M.E."/>
        </authorList>
    </citation>
    <scope>NUCLEOTIDE SEQUENCE</scope>
</reference>
<gene>
    <name evidence="2" type="ORF">METZ01_LOCUS370524</name>
</gene>